<gene>
    <name evidence="2" type="ORF">PIB30_008619</name>
</gene>
<feature type="compositionally biased region" description="Basic and acidic residues" evidence="1">
    <location>
        <begin position="26"/>
        <end position="41"/>
    </location>
</feature>
<feature type="compositionally biased region" description="Polar residues" evidence="1">
    <location>
        <begin position="257"/>
        <end position="298"/>
    </location>
</feature>
<feature type="compositionally biased region" description="Basic and acidic residues" evidence="1">
    <location>
        <begin position="150"/>
        <end position="162"/>
    </location>
</feature>
<feature type="compositionally biased region" description="Basic and acidic residues" evidence="1">
    <location>
        <begin position="220"/>
        <end position="233"/>
    </location>
</feature>
<evidence type="ECO:0000313" key="3">
    <source>
        <dbReference type="Proteomes" id="UP001341840"/>
    </source>
</evidence>
<feature type="compositionally biased region" description="Basic and acidic residues" evidence="1">
    <location>
        <begin position="386"/>
        <end position="402"/>
    </location>
</feature>
<proteinExistence type="predicted"/>
<evidence type="ECO:0000256" key="1">
    <source>
        <dbReference type="SAM" id="MobiDB-lite"/>
    </source>
</evidence>
<name>A0ABU6R4L1_9FABA</name>
<feature type="compositionally biased region" description="Basic and acidic residues" evidence="1">
    <location>
        <begin position="418"/>
        <end position="427"/>
    </location>
</feature>
<dbReference type="EMBL" id="JASCZI010030227">
    <property type="protein sequence ID" value="MED6119108.1"/>
    <property type="molecule type" value="Genomic_DNA"/>
</dbReference>
<comment type="caution">
    <text evidence="2">The sequence shown here is derived from an EMBL/GenBank/DDBJ whole genome shotgun (WGS) entry which is preliminary data.</text>
</comment>
<evidence type="ECO:0000313" key="2">
    <source>
        <dbReference type="EMBL" id="MED6119108.1"/>
    </source>
</evidence>
<organism evidence="2 3">
    <name type="scientific">Stylosanthes scabra</name>
    <dbReference type="NCBI Taxonomy" id="79078"/>
    <lineage>
        <taxon>Eukaryota</taxon>
        <taxon>Viridiplantae</taxon>
        <taxon>Streptophyta</taxon>
        <taxon>Embryophyta</taxon>
        <taxon>Tracheophyta</taxon>
        <taxon>Spermatophyta</taxon>
        <taxon>Magnoliopsida</taxon>
        <taxon>eudicotyledons</taxon>
        <taxon>Gunneridae</taxon>
        <taxon>Pentapetalae</taxon>
        <taxon>rosids</taxon>
        <taxon>fabids</taxon>
        <taxon>Fabales</taxon>
        <taxon>Fabaceae</taxon>
        <taxon>Papilionoideae</taxon>
        <taxon>50 kb inversion clade</taxon>
        <taxon>dalbergioids sensu lato</taxon>
        <taxon>Dalbergieae</taxon>
        <taxon>Pterocarpus clade</taxon>
        <taxon>Stylosanthes</taxon>
    </lineage>
</organism>
<feature type="compositionally biased region" description="Low complexity" evidence="1">
    <location>
        <begin position="78"/>
        <end position="91"/>
    </location>
</feature>
<feature type="compositionally biased region" description="Basic residues" evidence="1">
    <location>
        <begin position="428"/>
        <end position="437"/>
    </location>
</feature>
<accession>A0ABU6R4L1</accession>
<reference evidence="2 3" key="1">
    <citation type="journal article" date="2023" name="Plants (Basel)">
        <title>Bridging the Gap: Combining Genomics and Transcriptomics Approaches to Understand Stylosanthes scabra, an Orphan Legume from the Brazilian Caatinga.</title>
        <authorList>
            <person name="Ferreira-Neto J.R.C."/>
            <person name="da Silva M.D."/>
            <person name="Binneck E."/>
            <person name="de Melo N.F."/>
            <person name="da Silva R.H."/>
            <person name="de Melo A.L.T.M."/>
            <person name="Pandolfi V."/>
            <person name="Bustamante F.O."/>
            <person name="Brasileiro-Vidal A.C."/>
            <person name="Benko-Iseppon A.M."/>
        </authorList>
    </citation>
    <scope>NUCLEOTIDE SEQUENCE [LARGE SCALE GENOMIC DNA]</scope>
    <source>
        <tissue evidence="2">Leaves</tissue>
    </source>
</reference>
<keyword evidence="3" id="KW-1185">Reference proteome</keyword>
<feature type="region of interest" description="Disordered" evidence="1">
    <location>
        <begin position="1"/>
        <end position="455"/>
    </location>
</feature>
<dbReference type="Proteomes" id="UP001341840">
    <property type="component" value="Unassembled WGS sequence"/>
</dbReference>
<protein>
    <submittedName>
        <fullName evidence="2">Uncharacterized protein</fullName>
    </submittedName>
</protein>
<feature type="compositionally biased region" description="Pro residues" evidence="1">
    <location>
        <begin position="51"/>
        <end position="60"/>
    </location>
</feature>
<feature type="compositionally biased region" description="Basic and acidic residues" evidence="1">
    <location>
        <begin position="334"/>
        <end position="353"/>
    </location>
</feature>
<sequence length="581" mass="64017">MTLKRQSFRLRIPWPFAPIGRPSAEPSRRSKDKTKSSKDSDTNVPIQRAPLPSPPPPPKTPLIEIHEKPTTTSVMIESSSVPSPSKSSTPFHTPPPSPSKSSTPFHTPSPSPLPHHSIESSSPKTPPKNIEKLATQETIKPASFSLEQEEEKKDESETKESSPSRAIIELPETLIRPNIMSIEPQESQQQESKTELASNQPPPPPLPPLAEQTGEALKSNAEERIGEEKEKIVEAVSELEPVPQETETKAESPLKTVPNSPQISTQSQEFEPQTSFKPSSPISKTEPTFDQPSPSSPLASEHLKPSIEESTLPPLLASQETESKVIPKSPKTSFHHEPTSDQSSHQEDKEKMELVASEAQPKEAEMKMKSPLKTIPQLPEASSRIENIHEMERFESKFDSHGAAKSSKASLKPQSKLLEPEEKEKEMHKHVKARKSKGIASNSGTKSNKDPFSGVFRPRRRTQQVVERNLMFATSKFMSSISPEKTALPKGIACDVSRFLHKLSTVEQSEVVTVAGDNRGATMQVGNSAEEAEPEDSTEVITDMEENTEKELTKDDEIGMAYVNSNIQSINNSVMVHGSIT</sequence>